<protein>
    <submittedName>
        <fullName evidence="2">Uncharacterized protein</fullName>
    </submittedName>
</protein>
<keyword evidence="3" id="KW-1185">Reference proteome</keyword>
<evidence type="ECO:0000313" key="3">
    <source>
        <dbReference type="Proteomes" id="UP000320580"/>
    </source>
</evidence>
<dbReference type="AlphaFoldDB" id="A0A5B8JE24"/>
<sequence length="96" mass="10412">MTLYAEAAPDTSDGTRMIRVWDSNAPYQVVYTPRTAFTMFLGHALDLAFECLEASDQEMTNAVRLARGAVGEQFGILPGNSPMPPFGSEDHPSGSE</sequence>
<reference evidence="2 3" key="1">
    <citation type="submission" date="2019-07" db="EMBL/GenBank/DDBJ databases">
        <authorList>
            <person name="Zhu P."/>
        </authorList>
    </citation>
    <scope>NUCLEOTIDE SEQUENCE [LARGE SCALE GENOMIC DNA]</scope>
    <source>
        <strain evidence="2 3">SSL-25</strain>
    </source>
</reference>
<dbReference type="EMBL" id="CP042266">
    <property type="protein sequence ID" value="QDY79817.1"/>
    <property type="molecule type" value="Genomic_DNA"/>
</dbReference>
<gene>
    <name evidence="2" type="ORF">FQU76_28455</name>
</gene>
<dbReference type="Proteomes" id="UP000320580">
    <property type="component" value="Chromosome"/>
</dbReference>
<dbReference type="RefSeq" id="WP_146483100.1">
    <property type="nucleotide sequence ID" value="NZ_CP042266.1"/>
</dbReference>
<feature type="region of interest" description="Disordered" evidence="1">
    <location>
        <begin position="75"/>
        <end position="96"/>
    </location>
</feature>
<proteinExistence type="predicted"/>
<organism evidence="2 3">
    <name type="scientific">Streptomyces qinzhouensis</name>
    <dbReference type="NCBI Taxonomy" id="2599401"/>
    <lineage>
        <taxon>Bacteria</taxon>
        <taxon>Bacillati</taxon>
        <taxon>Actinomycetota</taxon>
        <taxon>Actinomycetes</taxon>
        <taxon>Kitasatosporales</taxon>
        <taxon>Streptomycetaceae</taxon>
        <taxon>Streptomyces</taxon>
    </lineage>
</organism>
<dbReference type="KEGG" id="sqz:FQU76_28455"/>
<name>A0A5B8JE24_9ACTN</name>
<evidence type="ECO:0000313" key="2">
    <source>
        <dbReference type="EMBL" id="QDY79817.1"/>
    </source>
</evidence>
<accession>A0A5B8JE24</accession>
<evidence type="ECO:0000256" key="1">
    <source>
        <dbReference type="SAM" id="MobiDB-lite"/>
    </source>
</evidence>